<organism evidence="1 2">
    <name type="scientific">Novosphingobium marinum</name>
    <dbReference type="NCBI Taxonomy" id="1514948"/>
    <lineage>
        <taxon>Bacteria</taxon>
        <taxon>Pseudomonadati</taxon>
        <taxon>Pseudomonadota</taxon>
        <taxon>Alphaproteobacteria</taxon>
        <taxon>Sphingomonadales</taxon>
        <taxon>Sphingomonadaceae</taxon>
        <taxon>Novosphingobium</taxon>
    </lineage>
</organism>
<dbReference type="Proteomes" id="UP000522081">
    <property type="component" value="Unassembled WGS sequence"/>
</dbReference>
<evidence type="ECO:0000313" key="2">
    <source>
        <dbReference type="Proteomes" id="UP000522081"/>
    </source>
</evidence>
<accession>A0A7Y9XZ18</accession>
<dbReference type="AlphaFoldDB" id="A0A7Y9XZ18"/>
<keyword evidence="2" id="KW-1185">Reference proteome</keyword>
<name>A0A7Y9XZ18_9SPHN</name>
<gene>
    <name evidence="1" type="ORF">FHS75_002284</name>
</gene>
<dbReference type="RefSeq" id="WP_179407770.1">
    <property type="nucleotide sequence ID" value="NZ_JACBZF010000003.1"/>
</dbReference>
<reference evidence="1 2" key="1">
    <citation type="submission" date="2020-07" db="EMBL/GenBank/DDBJ databases">
        <title>Genomic Encyclopedia of Type Strains, Phase IV (KMG-IV): sequencing the most valuable type-strain genomes for metagenomic binning, comparative biology and taxonomic classification.</title>
        <authorList>
            <person name="Goeker M."/>
        </authorList>
    </citation>
    <scope>NUCLEOTIDE SEQUENCE [LARGE SCALE GENOMIC DNA]</scope>
    <source>
        <strain evidence="1 2">DSM 29043</strain>
    </source>
</reference>
<comment type="caution">
    <text evidence="1">The sequence shown here is derived from an EMBL/GenBank/DDBJ whole genome shotgun (WGS) entry which is preliminary data.</text>
</comment>
<proteinExistence type="predicted"/>
<evidence type="ECO:0000313" key="1">
    <source>
        <dbReference type="EMBL" id="NYH95955.1"/>
    </source>
</evidence>
<dbReference type="EMBL" id="JACBZF010000003">
    <property type="protein sequence ID" value="NYH95955.1"/>
    <property type="molecule type" value="Genomic_DNA"/>
</dbReference>
<sequence length="275" mass="31151">METLKLETTFGQHWRAHPDARPIFEKLSSDLHAAEERWQKRYCEPFWDACRRLVQTPAPTITAATFKAMLIEAEEVWNDTELKADCMEIVEADFARLRGECSKPFDPAQWLATFEGYGGGYVVAPDGALRLVHSCDSELKNEACRMRKNVSSEQLRMIERHIKRENDDGSVWDRRLATYREAAQALRLHSDEPCDFEALSAECDAYEAQTAIHADAHVEALRKLLLTPAPNLRALRTKLDLFDDLEVADGWTMAPQAAAQLARDARALIAEESSC</sequence>
<protein>
    <submittedName>
        <fullName evidence="1">Uncharacterized protein</fullName>
    </submittedName>
</protein>